<reference evidence="3" key="1">
    <citation type="journal article" date="2023" name="G3 (Bethesda)">
        <title>Whole genome assemblies of Zophobas morio and Tenebrio molitor.</title>
        <authorList>
            <person name="Kaur S."/>
            <person name="Stinson S.A."/>
            <person name="diCenzo G.C."/>
        </authorList>
    </citation>
    <scope>NUCLEOTIDE SEQUENCE</scope>
    <source>
        <strain evidence="3">QUZm001</strain>
    </source>
</reference>
<keyword evidence="1" id="KW-0175">Coiled coil</keyword>
<evidence type="ECO:0000256" key="1">
    <source>
        <dbReference type="SAM" id="Coils"/>
    </source>
</evidence>
<feature type="coiled-coil region" evidence="1">
    <location>
        <begin position="20"/>
        <end position="61"/>
    </location>
</feature>
<evidence type="ECO:0000256" key="2">
    <source>
        <dbReference type="SAM" id="MobiDB-lite"/>
    </source>
</evidence>
<evidence type="ECO:0008006" key="5">
    <source>
        <dbReference type="Google" id="ProtNLM"/>
    </source>
</evidence>
<dbReference type="Proteomes" id="UP001168821">
    <property type="component" value="Unassembled WGS sequence"/>
</dbReference>
<name>A0AA38I076_9CUCU</name>
<evidence type="ECO:0000313" key="4">
    <source>
        <dbReference type="Proteomes" id="UP001168821"/>
    </source>
</evidence>
<feature type="compositionally biased region" description="Basic and acidic residues" evidence="2">
    <location>
        <begin position="207"/>
        <end position="221"/>
    </location>
</feature>
<feature type="region of interest" description="Disordered" evidence="2">
    <location>
        <begin position="207"/>
        <end position="233"/>
    </location>
</feature>
<protein>
    <recommendedName>
        <fullName evidence="5">Endonuclease-reverse transcriptase</fullName>
    </recommendedName>
</protein>
<comment type="caution">
    <text evidence="3">The sequence shown here is derived from an EMBL/GenBank/DDBJ whole genome shotgun (WGS) entry which is preliminary data.</text>
</comment>
<sequence>MSAAGLAEIRDMFKMINEKLTSIEEKFEDCKTELKTIKKENEELKITIAEQGERLENLEKETRKRNIVIKGLEDTAVESTGDLQMKIEELIARIGVSLNGSLDTNETFRLGKFREGKIRPILVKLQSFDKKIEIYKKAKKLKDSNIWIDDDVTKTVQDIRRRLVPHLKVARQNGKKAFLKYDQLIIEGAKYGIKHFNQVDQEEIKFKNRTAAERSPEEGFKTKSQTKKIYRPS</sequence>
<gene>
    <name evidence="3" type="ORF">Zmor_024073</name>
</gene>
<evidence type="ECO:0000313" key="3">
    <source>
        <dbReference type="EMBL" id="KAJ3646487.1"/>
    </source>
</evidence>
<dbReference type="AlphaFoldDB" id="A0AA38I076"/>
<keyword evidence="4" id="KW-1185">Reference proteome</keyword>
<proteinExistence type="predicted"/>
<dbReference type="EMBL" id="JALNTZ010000007">
    <property type="protein sequence ID" value="KAJ3646487.1"/>
    <property type="molecule type" value="Genomic_DNA"/>
</dbReference>
<organism evidence="3 4">
    <name type="scientific">Zophobas morio</name>
    <dbReference type="NCBI Taxonomy" id="2755281"/>
    <lineage>
        <taxon>Eukaryota</taxon>
        <taxon>Metazoa</taxon>
        <taxon>Ecdysozoa</taxon>
        <taxon>Arthropoda</taxon>
        <taxon>Hexapoda</taxon>
        <taxon>Insecta</taxon>
        <taxon>Pterygota</taxon>
        <taxon>Neoptera</taxon>
        <taxon>Endopterygota</taxon>
        <taxon>Coleoptera</taxon>
        <taxon>Polyphaga</taxon>
        <taxon>Cucujiformia</taxon>
        <taxon>Tenebrionidae</taxon>
        <taxon>Zophobas</taxon>
    </lineage>
</organism>
<accession>A0AA38I076</accession>
<dbReference type="Gene3D" id="3.30.70.1820">
    <property type="entry name" value="L1 transposable element, RRM domain"/>
    <property type="match status" value="1"/>
</dbReference>
<feature type="compositionally biased region" description="Basic residues" evidence="2">
    <location>
        <begin position="224"/>
        <end position="233"/>
    </location>
</feature>